<evidence type="ECO:0000313" key="2">
    <source>
        <dbReference type="EMBL" id="EQB57478.1"/>
    </source>
</evidence>
<dbReference type="HOGENOM" id="CLU_3425073_0_0_1"/>
<name>T0KYC2_COLGC</name>
<comment type="caution">
    <text evidence="2">The sequence shown here is derived from an EMBL/GenBank/DDBJ whole genome shotgun (WGS) entry which is preliminary data.</text>
</comment>
<dbReference type="EMBL" id="AMYD01000487">
    <property type="protein sequence ID" value="EQB57478.1"/>
    <property type="molecule type" value="Genomic_DNA"/>
</dbReference>
<accession>T0KYC2</accession>
<evidence type="ECO:0000313" key="3">
    <source>
        <dbReference type="Proteomes" id="UP000015530"/>
    </source>
</evidence>
<proteinExistence type="predicted"/>
<dbReference type="AlphaFoldDB" id="T0KYC2"/>
<evidence type="ECO:0000256" key="1">
    <source>
        <dbReference type="SAM" id="MobiDB-lite"/>
    </source>
</evidence>
<sequence length="22" mass="2734">MRRRASVRHTFSKDTRSEEKQQ</sequence>
<protein>
    <submittedName>
        <fullName evidence="2">Uncharacterized protein</fullName>
    </submittedName>
</protein>
<organism evidence="2 3">
    <name type="scientific">Colletotrichum gloeosporioides (strain Cg-14)</name>
    <name type="common">Anthracnose fungus</name>
    <name type="synonym">Glomerella cingulata</name>
    <dbReference type="NCBI Taxonomy" id="1237896"/>
    <lineage>
        <taxon>Eukaryota</taxon>
        <taxon>Fungi</taxon>
        <taxon>Dikarya</taxon>
        <taxon>Ascomycota</taxon>
        <taxon>Pezizomycotina</taxon>
        <taxon>Sordariomycetes</taxon>
        <taxon>Hypocreomycetidae</taxon>
        <taxon>Glomerellales</taxon>
        <taxon>Glomerellaceae</taxon>
        <taxon>Colletotrichum</taxon>
        <taxon>Colletotrichum gloeosporioides species complex</taxon>
    </lineage>
</organism>
<feature type="region of interest" description="Disordered" evidence="1">
    <location>
        <begin position="1"/>
        <end position="22"/>
    </location>
</feature>
<feature type="compositionally biased region" description="Basic and acidic residues" evidence="1">
    <location>
        <begin position="11"/>
        <end position="22"/>
    </location>
</feature>
<reference evidence="3" key="1">
    <citation type="journal article" date="2013" name="Mol. Plant Microbe Interact.">
        <title>Global aspects of pacC regulation of pathogenicity genes in Colletotrichum gloeosporioides as revealed by transcriptome analysis.</title>
        <authorList>
            <person name="Alkan N."/>
            <person name="Meng X."/>
            <person name="Friedlander G."/>
            <person name="Reuveni E."/>
            <person name="Sukno S."/>
            <person name="Sherman A."/>
            <person name="Thon M."/>
            <person name="Fluhr R."/>
            <person name="Prusky D."/>
        </authorList>
    </citation>
    <scope>NUCLEOTIDE SEQUENCE [LARGE SCALE GENOMIC DNA]</scope>
    <source>
        <strain evidence="3">Cg-14</strain>
    </source>
</reference>
<dbReference type="Proteomes" id="UP000015530">
    <property type="component" value="Unassembled WGS sequence"/>
</dbReference>
<gene>
    <name evidence="2" type="ORF">CGLO_02387</name>
</gene>